<dbReference type="Proteomes" id="UP001595818">
    <property type="component" value="Unassembled WGS sequence"/>
</dbReference>
<dbReference type="InterPro" id="IPR050312">
    <property type="entry name" value="IolE/XylAMocC-like"/>
</dbReference>
<name>A0ABV9T7Q3_9BACT</name>
<evidence type="ECO:0000313" key="2">
    <source>
        <dbReference type="EMBL" id="MFC4874624.1"/>
    </source>
</evidence>
<comment type="caution">
    <text evidence="2">The sequence shown here is derived from an EMBL/GenBank/DDBJ whole genome shotgun (WGS) entry which is preliminary data.</text>
</comment>
<proteinExistence type="predicted"/>
<dbReference type="Gene3D" id="3.20.20.150">
    <property type="entry name" value="Divalent-metal-dependent TIM barrel enzymes"/>
    <property type="match status" value="1"/>
</dbReference>
<accession>A0ABV9T7Q3</accession>
<feature type="domain" description="Xylose isomerase-like TIM barrel" evidence="1">
    <location>
        <begin position="70"/>
        <end position="283"/>
    </location>
</feature>
<protein>
    <submittedName>
        <fullName evidence="2">Sugar phosphate isomerase/epimerase family protein</fullName>
    </submittedName>
</protein>
<dbReference type="InterPro" id="IPR036237">
    <property type="entry name" value="Xyl_isomerase-like_sf"/>
</dbReference>
<dbReference type="RefSeq" id="WP_377068652.1">
    <property type="nucleotide sequence ID" value="NZ_JBHSJJ010000020.1"/>
</dbReference>
<dbReference type="GO" id="GO:0016853">
    <property type="term" value="F:isomerase activity"/>
    <property type="evidence" value="ECO:0007669"/>
    <property type="project" value="UniProtKB-KW"/>
</dbReference>
<organism evidence="2 3">
    <name type="scientific">Negadavirga shengliensis</name>
    <dbReference type="NCBI Taxonomy" id="1389218"/>
    <lineage>
        <taxon>Bacteria</taxon>
        <taxon>Pseudomonadati</taxon>
        <taxon>Bacteroidota</taxon>
        <taxon>Cytophagia</taxon>
        <taxon>Cytophagales</taxon>
        <taxon>Cyclobacteriaceae</taxon>
        <taxon>Negadavirga</taxon>
    </lineage>
</organism>
<evidence type="ECO:0000259" key="1">
    <source>
        <dbReference type="Pfam" id="PF01261"/>
    </source>
</evidence>
<keyword evidence="2" id="KW-0413">Isomerase</keyword>
<dbReference type="InterPro" id="IPR013022">
    <property type="entry name" value="Xyl_isomerase-like_TIM-brl"/>
</dbReference>
<dbReference type="EMBL" id="JBHSJJ010000020">
    <property type="protein sequence ID" value="MFC4874624.1"/>
    <property type="molecule type" value="Genomic_DNA"/>
</dbReference>
<keyword evidence="3" id="KW-1185">Reference proteome</keyword>
<gene>
    <name evidence="2" type="ORF">ACFPFU_23170</name>
</gene>
<dbReference type="SUPFAM" id="SSF51658">
    <property type="entry name" value="Xylose isomerase-like"/>
    <property type="match status" value="1"/>
</dbReference>
<dbReference type="Pfam" id="PF01261">
    <property type="entry name" value="AP_endonuc_2"/>
    <property type="match status" value="1"/>
</dbReference>
<reference evidence="3" key="1">
    <citation type="journal article" date="2019" name="Int. J. Syst. Evol. Microbiol.">
        <title>The Global Catalogue of Microorganisms (GCM) 10K type strain sequencing project: providing services to taxonomists for standard genome sequencing and annotation.</title>
        <authorList>
            <consortium name="The Broad Institute Genomics Platform"/>
            <consortium name="The Broad Institute Genome Sequencing Center for Infectious Disease"/>
            <person name="Wu L."/>
            <person name="Ma J."/>
        </authorList>
    </citation>
    <scope>NUCLEOTIDE SEQUENCE [LARGE SCALE GENOMIC DNA]</scope>
    <source>
        <strain evidence="3">CGMCC 4.7466</strain>
    </source>
</reference>
<dbReference type="PANTHER" id="PTHR12110">
    <property type="entry name" value="HYDROXYPYRUVATE ISOMERASE"/>
    <property type="match status" value="1"/>
</dbReference>
<sequence>MNRRRWLKGGVWMAAGTWCTGAVLAQDSLKSQPGRSANNLKLSLNAYSFNALLTKGEMSLDELLGFCAGQGFQGLDLTAYYFPGYPDVPEDAFLYEVKRKAHRLGLHISGTGVRNDFTHSDKSKRDKDIQLVKNWIVAAAKLGAPVLRIFSGTQPVAEEEWGKVADWMIDDIKSCVAFGAQHGVLVALQNHNDFIKTADQVNFVVEAVDSKWFGLVLDIGSYSQKEPYEEIARNINHAVSWQIKEKVNHFGKEEDVDLEKLMRIIKNSGYHGYLPVETLGAGDPYEKVKLFLSRIRDTMKYHGMF</sequence>
<evidence type="ECO:0000313" key="3">
    <source>
        <dbReference type="Proteomes" id="UP001595818"/>
    </source>
</evidence>
<dbReference type="PANTHER" id="PTHR12110:SF53">
    <property type="entry name" value="BLR5974 PROTEIN"/>
    <property type="match status" value="1"/>
</dbReference>